<protein>
    <submittedName>
        <fullName evidence="2">Biosynthetic arginine decarboxylase</fullName>
        <ecNumber evidence="2">4.1.1.19</ecNumber>
    </submittedName>
</protein>
<keyword evidence="2" id="KW-0456">Lyase</keyword>
<sequence>VRRRAAPRDLPAQGERGEAPHAAGGERLHRRLRGGARGVHLPGRRGGAL</sequence>
<dbReference type="GO" id="GO:0008792">
    <property type="term" value="F:arginine decarboxylase activity"/>
    <property type="evidence" value="ECO:0007669"/>
    <property type="project" value="UniProtKB-EC"/>
</dbReference>
<feature type="compositionally biased region" description="Basic and acidic residues" evidence="1">
    <location>
        <begin position="15"/>
        <end position="27"/>
    </location>
</feature>
<feature type="non-terminal residue" evidence="2">
    <location>
        <position position="49"/>
    </location>
</feature>
<gene>
    <name evidence="2" type="ORF">AVDCRST_MAG11-2451</name>
</gene>
<dbReference type="EC" id="4.1.1.19" evidence="2"/>
<accession>A0A6J4LJF9</accession>
<dbReference type="EMBL" id="CADCTU010000553">
    <property type="protein sequence ID" value="CAA9330544.1"/>
    <property type="molecule type" value="Genomic_DNA"/>
</dbReference>
<name>A0A6J4LJF9_9BACT</name>
<evidence type="ECO:0000256" key="1">
    <source>
        <dbReference type="SAM" id="MobiDB-lite"/>
    </source>
</evidence>
<evidence type="ECO:0000313" key="2">
    <source>
        <dbReference type="EMBL" id="CAA9330544.1"/>
    </source>
</evidence>
<organism evidence="2">
    <name type="scientific">uncultured Gemmatimonadaceae bacterium</name>
    <dbReference type="NCBI Taxonomy" id="246130"/>
    <lineage>
        <taxon>Bacteria</taxon>
        <taxon>Pseudomonadati</taxon>
        <taxon>Gemmatimonadota</taxon>
        <taxon>Gemmatimonadia</taxon>
        <taxon>Gemmatimonadales</taxon>
        <taxon>Gemmatimonadaceae</taxon>
        <taxon>environmental samples</taxon>
    </lineage>
</organism>
<reference evidence="2" key="1">
    <citation type="submission" date="2020-02" db="EMBL/GenBank/DDBJ databases">
        <authorList>
            <person name="Meier V. D."/>
        </authorList>
    </citation>
    <scope>NUCLEOTIDE SEQUENCE</scope>
    <source>
        <strain evidence="2">AVDCRST_MAG11</strain>
    </source>
</reference>
<proteinExistence type="predicted"/>
<feature type="non-terminal residue" evidence="2">
    <location>
        <position position="1"/>
    </location>
</feature>
<feature type="region of interest" description="Disordered" evidence="1">
    <location>
        <begin position="1"/>
        <end position="49"/>
    </location>
</feature>
<dbReference type="AlphaFoldDB" id="A0A6J4LJF9"/>